<evidence type="ECO:0000259" key="1">
    <source>
        <dbReference type="Pfam" id="PF16976"/>
    </source>
</evidence>
<dbReference type="RefSeq" id="WP_134834022.1">
    <property type="nucleotide sequence ID" value="NZ_SATR01000002.1"/>
</dbReference>
<comment type="caution">
    <text evidence="2">The sequence shown here is derived from an EMBL/GenBank/DDBJ whole genome shotgun (WGS) entry which is preliminary data.</text>
</comment>
<dbReference type="InterPro" id="IPR017592">
    <property type="entry name" value="Pilus_assmbl_Flp-typ_CpaB"/>
</dbReference>
<protein>
    <submittedName>
        <fullName evidence="2">Flp pilus assembly protein CpaB</fullName>
    </submittedName>
</protein>
<accession>A0A4Y8WJX4</accession>
<name>A0A4Y8WJX4_9VIBR</name>
<dbReference type="EMBL" id="SATR01000002">
    <property type="protein sequence ID" value="TFH93240.1"/>
    <property type="molecule type" value="Genomic_DNA"/>
</dbReference>
<dbReference type="Proteomes" id="UP000297753">
    <property type="component" value="Unassembled WGS sequence"/>
</dbReference>
<dbReference type="OrthoDB" id="163768at2"/>
<dbReference type="AlphaFoldDB" id="A0A4Y8WJX4"/>
<sequence>MTAKRLMLLSLILSAVGIAILLLNPSKPQSDQPQAAAEVFKRVLVAKQGVVVGQPYTLNMFQWKSVSEQELNNYLDFISEEEFSRLDLKPGIAHTAIQSGQVMSADDFEAPAGGISMAFKVQSGHRAISVPVDAVTANSGFVQPGDKVDILLLGSQVEELKKYDNQVAGLYVTTIAIDVRVLAFNQYVDPQDFQKNRTAYGADIPDNSSVSLEVTPEQATQIVLANQIGKLTLSLRGAGEMIPDVGEKYTVTSTLLNPDSKQVAPDLGLIQLRPTKDKN</sequence>
<proteinExistence type="predicted"/>
<organism evidence="2 3">
    <name type="scientific">Vibrio ouci</name>
    <dbReference type="NCBI Taxonomy" id="2499078"/>
    <lineage>
        <taxon>Bacteria</taxon>
        <taxon>Pseudomonadati</taxon>
        <taxon>Pseudomonadota</taxon>
        <taxon>Gammaproteobacteria</taxon>
        <taxon>Vibrionales</taxon>
        <taxon>Vibrionaceae</taxon>
        <taxon>Vibrio</taxon>
    </lineage>
</organism>
<gene>
    <name evidence="2" type="primary">cpaB</name>
    <name evidence="2" type="ORF">ELS82_02185</name>
</gene>
<evidence type="ECO:0000313" key="2">
    <source>
        <dbReference type="EMBL" id="TFH93240.1"/>
    </source>
</evidence>
<evidence type="ECO:0000313" key="3">
    <source>
        <dbReference type="Proteomes" id="UP000297753"/>
    </source>
</evidence>
<dbReference type="InterPro" id="IPR031571">
    <property type="entry name" value="RcpC_dom"/>
</dbReference>
<feature type="domain" description="Flp pilus assembly protein RcpC/CpaB" evidence="1">
    <location>
        <begin position="117"/>
        <end position="236"/>
    </location>
</feature>
<keyword evidence="3" id="KW-1185">Reference proteome</keyword>
<reference evidence="2 3" key="1">
    <citation type="submission" date="2019-01" db="EMBL/GenBank/DDBJ databases">
        <title>Vibrio BEI176 sp. nov, a marine bacterium isolated from China: eastern marignal seas.</title>
        <authorList>
            <person name="Li B."/>
        </authorList>
    </citation>
    <scope>NUCLEOTIDE SEQUENCE [LARGE SCALE GENOMIC DNA]</scope>
    <source>
        <strain evidence="2 3">BEI176</strain>
    </source>
</reference>
<dbReference type="NCBIfam" id="TIGR03177">
    <property type="entry name" value="pilus_cpaB"/>
    <property type="match status" value="1"/>
</dbReference>
<dbReference type="Pfam" id="PF16976">
    <property type="entry name" value="RcpC"/>
    <property type="match status" value="1"/>
</dbReference>